<dbReference type="AlphaFoldDB" id="A0A1C7N239"/>
<keyword evidence="3" id="KW-0489">Methyltransferase</keyword>
<dbReference type="InterPro" id="IPR041698">
    <property type="entry name" value="Methyltransf_25"/>
</dbReference>
<dbReference type="Gene3D" id="3.40.50.150">
    <property type="entry name" value="Vaccinia Virus protein VP39"/>
    <property type="match status" value="1"/>
</dbReference>
<comment type="caution">
    <text evidence="3">The sequence shown here is derived from an EMBL/GenBank/DDBJ whole genome shotgun (WGS) entry which is preliminary data.</text>
</comment>
<proteinExistence type="predicted"/>
<reference evidence="3 4" key="1">
    <citation type="submission" date="2016-03" db="EMBL/GenBank/DDBJ databases">
        <title>Choanephora cucurbitarum.</title>
        <authorList>
            <person name="Min B."/>
            <person name="Park H."/>
            <person name="Park J.-H."/>
            <person name="Shin H.-D."/>
            <person name="Choi I.-G."/>
        </authorList>
    </citation>
    <scope>NUCLEOTIDE SEQUENCE [LARGE SCALE GENOMIC DNA]</scope>
    <source>
        <strain evidence="3 4">KUS-F28377</strain>
    </source>
</reference>
<dbReference type="SUPFAM" id="SSF53335">
    <property type="entry name" value="S-adenosyl-L-methionine-dependent methyltransferases"/>
    <property type="match status" value="1"/>
</dbReference>
<keyword evidence="3" id="KW-0808">Transferase</keyword>
<evidence type="ECO:0000313" key="3">
    <source>
        <dbReference type="EMBL" id="OBZ82699.1"/>
    </source>
</evidence>
<dbReference type="Pfam" id="PF13649">
    <property type="entry name" value="Methyltransf_25"/>
    <property type="match status" value="1"/>
</dbReference>
<dbReference type="PANTHER" id="PTHR43591">
    <property type="entry name" value="METHYLTRANSFERASE"/>
    <property type="match status" value="1"/>
</dbReference>
<evidence type="ECO:0000259" key="2">
    <source>
        <dbReference type="Pfam" id="PF13649"/>
    </source>
</evidence>
<accession>A0A1C7N239</accession>
<evidence type="ECO:0000256" key="1">
    <source>
        <dbReference type="SAM" id="MobiDB-lite"/>
    </source>
</evidence>
<feature type="domain" description="Methyltransferase" evidence="2">
    <location>
        <begin position="102"/>
        <end position="193"/>
    </location>
</feature>
<gene>
    <name evidence="3" type="primary">menG_11</name>
    <name evidence="3" type="ORF">A0J61_09252</name>
</gene>
<dbReference type="PANTHER" id="PTHR43591:SF24">
    <property type="entry name" value="2-METHOXY-6-POLYPRENYL-1,4-BENZOQUINOL METHYLASE, MITOCHONDRIAL"/>
    <property type="match status" value="1"/>
</dbReference>
<feature type="region of interest" description="Disordered" evidence="1">
    <location>
        <begin position="1"/>
        <end position="40"/>
    </location>
</feature>
<dbReference type="EMBL" id="LUGH01000808">
    <property type="protein sequence ID" value="OBZ82699.1"/>
    <property type="molecule type" value="Genomic_DNA"/>
</dbReference>
<dbReference type="Proteomes" id="UP000093000">
    <property type="component" value="Unassembled WGS sequence"/>
</dbReference>
<keyword evidence="4" id="KW-1185">Reference proteome</keyword>
<sequence>MGAKHSRHNLTSSEQYRRGSVQQQQQQQQQQTATMNSMSRSANSITIDGRQYHSDTVSGIYMLPRDEVEQDRLNSQHFALKALYEGNVLKCVEDRLPEDAIVLDIGCGSGSWVMEMAVDHPQYKVIGSDVSDMFPTTIRPENVQFELYNVIQGLPYPDNTFDLVHMRLLITALGQADWTFVIAEIFRVLKPGGLVELVESDFTDKSDNSIVESFNQEFIKALEEGGQDPHIAPKLTTLLSEAKFEIIEVNNKFIDYSLPLNPIAREMLSNWKNALLSIKPMLAHRFSSDVEMFPTIVDRYIEGVAQAGWKVKMWAICGQKPAEENQSNNQAESS</sequence>
<organism evidence="3 4">
    <name type="scientific">Choanephora cucurbitarum</name>
    <dbReference type="NCBI Taxonomy" id="101091"/>
    <lineage>
        <taxon>Eukaryota</taxon>
        <taxon>Fungi</taxon>
        <taxon>Fungi incertae sedis</taxon>
        <taxon>Mucoromycota</taxon>
        <taxon>Mucoromycotina</taxon>
        <taxon>Mucoromycetes</taxon>
        <taxon>Mucorales</taxon>
        <taxon>Mucorineae</taxon>
        <taxon>Choanephoraceae</taxon>
        <taxon>Choanephoroideae</taxon>
        <taxon>Choanephora</taxon>
    </lineage>
</organism>
<dbReference type="STRING" id="101091.A0A1C7N239"/>
<dbReference type="GO" id="GO:0008168">
    <property type="term" value="F:methyltransferase activity"/>
    <property type="evidence" value="ECO:0007669"/>
    <property type="project" value="UniProtKB-KW"/>
</dbReference>
<dbReference type="OrthoDB" id="2013972at2759"/>
<protein>
    <submittedName>
        <fullName evidence="3">Demethylmenaquinone methyltransferase</fullName>
    </submittedName>
</protein>
<dbReference type="FunCoup" id="A0A1C7N239">
    <property type="interactions" value="432"/>
</dbReference>
<dbReference type="InterPro" id="IPR029063">
    <property type="entry name" value="SAM-dependent_MTases_sf"/>
</dbReference>
<dbReference type="CDD" id="cd02440">
    <property type="entry name" value="AdoMet_MTases"/>
    <property type="match status" value="1"/>
</dbReference>
<evidence type="ECO:0000313" key="4">
    <source>
        <dbReference type="Proteomes" id="UP000093000"/>
    </source>
</evidence>
<name>A0A1C7N239_9FUNG</name>
<feature type="compositionally biased region" description="Low complexity" evidence="1">
    <location>
        <begin position="22"/>
        <end position="31"/>
    </location>
</feature>
<dbReference type="GO" id="GO:0032259">
    <property type="term" value="P:methylation"/>
    <property type="evidence" value="ECO:0007669"/>
    <property type="project" value="UniProtKB-KW"/>
</dbReference>
<dbReference type="InParanoid" id="A0A1C7N239"/>